<protein>
    <submittedName>
        <fullName evidence="2">Leucine-rich repeat-containing protein 1</fullName>
    </submittedName>
</protein>
<accession>A0A556U731</accession>
<feature type="region of interest" description="Disordered" evidence="1">
    <location>
        <begin position="52"/>
        <end position="71"/>
    </location>
</feature>
<dbReference type="Proteomes" id="UP000319801">
    <property type="component" value="Unassembled WGS sequence"/>
</dbReference>
<gene>
    <name evidence="2" type="ORF">Baya_8983</name>
</gene>
<feature type="compositionally biased region" description="Polar residues" evidence="1">
    <location>
        <begin position="58"/>
        <end position="71"/>
    </location>
</feature>
<evidence type="ECO:0000313" key="2">
    <source>
        <dbReference type="EMBL" id="TSN48468.1"/>
    </source>
</evidence>
<keyword evidence="3" id="KW-1185">Reference proteome</keyword>
<evidence type="ECO:0000256" key="1">
    <source>
        <dbReference type="SAM" id="MobiDB-lite"/>
    </source>
</evidence>
<dbReference type="EMBL" id="VCAZ01000057">
    <property type="protein sequence ID" value="TSN48468.1"/>
    <property type="molecule type" value="Genomic_DNA"/>
</dbReference>
<organism evidence="2 3">
    <name type="scientific">Bagarius yarrelli</name>
    <name type="common">Goonch</name>
    <name type="synonym">Bagrus yarrelli</name>
    <dbReference type="NCBI Taxonomy" id="175774"/>
    <lineage>
        <taxon>Eukaryota</taxon>
        <taxon>Metazoa</taxon>
        <taxon>Chordata</taxon>
        <taxon>Craniata</taxon>
        <taxon>Vertebrata</taxon>
        <taxon>Euteleostomi</taxon>
        <taxon>Actinopterygii</taxon>
        <taxon>Neopterygii</taxon>
        <taxon>Teleostei</taxon>
        <taxon>Ostariophysi</taxon>
        <taxon>Siluriformes</taxon>
        <taxon>Sisoridae</taxon>
        <taxon>Sisorinae</taxon>
        <taxon>Bagarius</taxon>
    </lineage>
</organism>
<evidence type="ECO:0000313" key="3">
    <source>
        <dbReference type="Proteomes" id="UP000319801"/>
    </source>
</evidence>
<comment type="caution">
    <text evidence="2">The sequence shown here is derived from an EMBL/GenBank/DDBJ whole genome shotgun (WGS) entry which is preliminary data.</text>
</comment>
<dbReference type="OrthoDB" id="676979at2759"/>
<feature type="region of interest" description="Disordered" evidence="1">
    <location>
        <begin position="1"/>
        <end position="29"/>
    </location>
</feature>
<name>A0A556U731_BAGYA</name>
<proteinExistence type="predicted"/>
<sequence length="71" mass="8058">MNRMSTIRFLDDDEDDDEKGTLLRRATPHPGELRTMKKVVENLRNDLNAAKGLDSNKNEVNNSVDRVTTSV</sequence>
<dbReference type="AlphaFoldDB" id="A0A556U731"/>
<reference evidence="2 3" key="1">
    <citation type="journal article" date="2019" name="Genome Biol. Evol.">
        <title>Whole-Genome Sequencing of the Giant Devil Catfish, Bagarius yarrelli.</title>
        <authorList>
            <person name="Jiang W."/>
            <person name="Lv Y."/>
            <person name="Cheng L."/>
            <person name="Yang K."/>
            <person name="Chao B."/>
            <person name="Wang X."/>
            <person name="Li Y."/>
            <person name="Pan X."/>
            <person name="You X."/>
            <person name="Zhang Y."/>
            <person name="Yang J."/>
            <person name="Li J."/>
            <person name="Zhang X."/>
            <person name="Liu S."/>
            <person name="Sun C."/>
            <person name="Yang J."/>
            <person name="Shi Q."/>
        </authorList>
    </citation>
    <scope>NUCLEOTIDE SEQUENCE [LARGE SCALE GENOMIC DNA]</scope>
    <source>
        <strain evidence="2">JWS20170419001</strain>
        <tissue evidence="2">Muscle</tissue>
    </source>
</reference>